<dbReference type="AlphaFoldDB" id="A0A0W1R611"/>
<dbReference type="Proteomes" id="UP000054387">
    <property type="component" value="Unassembled WGS sequence"/>
</dbReference>
<reference evidence="3 4" key="1">
    <citation type="submission" date="2015-12" db="EMBL/GenBank/DDBJ databases">
        <title>Haloprofundus marisrubri gen. nov., sp. nov., an extremely halophilic archaeon isolated from the Discovery deep brine-seawater interface in the Red Sea.</title>
        <authorList>
            <person name="Zhang G."/>
            <person name="Stingl U."/>
            <person name="Rashid M."/>
        </authorList>
    </citation>
    <scope>NUCLEOTIDE SEQUENCE [LARGE SCALE GENOMIC DNA]</scope>
    <source>
        <strain evidence="3 4">SB9</strain>
    </source>
</reference>
<organism evidence="3 4">
    <name type="scientific">Haloprofundus marisrubri</name>
    <dbReference type="NCBI Taxonomy" id="1514971"/>
    <lineage>
        <taxon>Archaea</taxon>
        <taxon>Methanobacteriati</taxon>
        <taxon>Methanobacteriota</taxon>
        <taxon>Stenosarchaea group</taxon>
        <taxon>Halobacteria</taxon>
        <taxon>Halobacteriales</taxon>
        <taxon>Haloferacaceae</taxon>
        <taxon>Haloprofundus</taxon>
    </lineage>
</organism>
<protein>
    <recommendedName>
        <fullName evidence="2">Cysteine-rich CPCC domain-containing protein</fullName>
    </recommendedName>
</protein>
<feature type="region of interest" description="Disordered" evidence="1">
    <location>
        <begin position="71"/>
        <end position="98"/>
    </location>
</feature>
<name>A0A0W1R611_9EURY</name>
<evidence type="ECO:0000259" key="2">
    <source>
        <dbReference type="Pfam" id="PF14206"/>
    </source>
</evidence>
<keyword evidence="4" id="KW-1185">Reference proteome</keyword>
<dbReference type="EMBL" id="LOPU01000029">
    <property type="protein sequence ID" value="KTG08798.1"/>
    <property type="molecule type" value="Genomic_DNA"/>
</dbReference>
<dbReference type="STRING" id="1514971.AUR64_13315"/>
<gene>
    <name evidence="3" type="ORF">AUR64_13315</name>
</gene>
<dbReference type="InterPro" id="IPR025983">
    <property type="entry name" value="Cys_rich_CPCC"/>
</dbReference>
<dbReference type="OrthoDB" id="223677at2157"/>
<evidence type="ECO:0000256" key="1">
    <source>
        <dbReference type="SAM" id="MobiDB-lite"/>
    </source>
</evidence>
<dbReference type="Pfam" id="PF14206">
    <property type="entry name" value="Cys_rich_CPCC"/>
    <property type="match status" value="1"/>
</dbReference>
<dbReference type="RefSeq" id="WP_058581950.1">
    <property type="nucleotide sequence ID" value="NZ_LOPU01000029.1"/>
</dbReference>
<comment type="caution">
    <text evidence="3">The sequence shown here is derived from an EMBL/GenBank/DDBJ whole genome shotgun (WGS) entry which is preliminary data.</text>
</comment>
<evidence type="ECO:0000313" key="3">
    <source>
        <dbReference type="EMBL" id="KTG08798.1"/>
    </source>
</evidence>
<feature type="domain" description="Cysteine-rich CPCC" evidence="2">
    <location>
        <begin position="12"/>
        <end position="84"/>
    </location>
</feature>
<accession>A0A0W1R611</accession>
<feature type="compositionally biased region" description="Basic and acidic residues" evidence="1">
    <location>
        <begin position="74"/>
        <end position="98"/>
    </location>
</feature>
<proteinExistence type="predicted"/>
<evidence type="ECO:0000313" key="4">
    <source>
        <dbReference type="Proteomes" id="UP000054387"/>
    </source>
</evidence>
<sequence>MARRHSRLRGFCPCCGFRTLSRGERGSYDACEICAWTDDPTQFDSVTITRGENPDALVDAWQNVRQFGWAGRGQRPDTLREPTARDQRDPEWPYREAQ</sequence>